<dbReference type="PANTHER" id="PTHR30157:SF0">
    <property type="entry name" value="NADPH-DEPENDENT FERRIC-CHELATE REDUCTASE"/>
    <property type="match status" value="1"/>
</dbReference>
<dbReference type="EMBL" id="JACHXD010000006">
    <property type="protein sequence ID" value="MBB3119431.1"/>
    <property type="molecule type" value="Genomic_DNA"/>
</dbReference>
<dbReference type="AlphaFoldDB" id="A0A7W5BAA1"/>
<dbReference type="InterPro" id="IPR017927">
    <property type="entry name" value="FAD-bd_FR_type"/>
</dbReference>
<evidence type="ECO:0000313" key="4">
    <source>
        <dbReference type="Proteomes" id="UP000541535"/>
    </source>
</evidence>
<dbReference type="RefSeq" id="WP_183441272.1">
    <property type="nucleotide sequence ID" value="NZ_JACHXD010000006.1"/>
</dbReference>
<dbReference type="CDD" id="cd06193">
    <property type="entry name" value="siderophore_interacting"/>
    <property type="match status" value="1"/>
</dbReference>
<dbReference type="PROSITE" id="PS51384">
    <property type="entry name" value="FAD_FR"/>
    <property type="match status" value="1"/>
</dbReference>
<keyword evidence="4" id="KW-1185">Reference proteome</keyword>
<comment type="similarity">
    <text evidence="1">Belongs to the SIP oxidoreductase family.</text>
</comment>
<dbReference type="Gene3D" id="3.40.50.80">
    <property type="entry name" value="Nucleotide-binding domain of ferredoxin-NADP reductase (FNR) module"/>
    <property type="match status" value="1"/>
</dbReference>
<sequence length="248" mass="27224">MAERDIIPKALTMRCQAEIVAVTSVTPHMRRITLGGPDIEVFLDYAGVAQPGAWGKLFIPSGEGRAYTIRHLDHQQGTLDIDMLLHGGEHADGPVSGWAATAQVGEAVVFGGPRNSGFELRADTRRLLLGGDATALPAMMAILESLPENVEAWLWVEVADRDELQPLNTRAELRARWLLADAAQLPPGALLAQSIIEAAVSPFDQVWLAGESAAMKRLRQHFLQTLEMDADRVAAKAYWKYGERDHRE</sequence>
<protein>
    <submittedName>
        <fullName evidence="3">NADPH-dependent ferric siderophore reductase</fullName>
    </submittedName>
</protein>
<proteinExistence type="inferred from homology"/>
<dbReference type="InterPro" id="IPR039261">
    <property type="entry name" value="FNR_nucleotide-bd"/>
</dbReference>
<comment type="caution">
    <text evidence="3">The sequence shown here is derived from an EMBL/GenBank/DDBJ whole genome shotgun (WGS) entry which is preliminary data.</text>
</comment>
<organism evidence="3 4">
    <name type="scientific">Pseudoduganella violacea</name>
    <dbReference type="NCBI Taxonomy" id="1715466"/>
    <lineage>
        <taxon>Bacteria</taxon>
        <taxon>Pseudomonadati</taxon>
        <taxon>Pseudomonadota</taxon>
        <taxon>Betaproteobacteria</taxon>
        <taxon>Burkholderiales</taxon>
        <taxon>Oxalobacteraceae</taxon>
        <taxon>Telluria group</taxon>
        <taxon>Pseudoduganella</taxon>
    </lineage>
</organism>
<name>A0A7W5BAA1_9BURK</name>
<dbReference type="InterPro" id="IPR007037">
    <property type="entry name" value="SIP_rossman_dom"/>
</dbReference>
<dbReference type="Gene3D" id="2.40.30.10">
    <property type="entry name" value="Translation factors"/>
    <property type="match status" value="2"/>
</dbReference>
<dbReference type="Pfam" id="PF08021">
    <property type="entry name" value="FAD_binding_9"/>
    <property type="match status" value="1"/>
</dbReference>
<dbReference type="InterPro" id="IPR039374">
    <property type="entry name" value="SIP_fam"/>
</dbReference>
<accession>A0A7W5BAA1</accession>
<dbReference type="PANTHER" id="PTHR30157">
    <property type="entry name" value="FERRIC REDUCTASE, NADPH-DEPENDENT"/>
    <property type="match status" value="1"/>
</dbReference>
<dbReference type="Proteomes" id="UP000541535">
    <property type="component" value="Unassembled WGS sequence"/>
</dbReference>
<feature type="domain" description="FAD-binding FR-type" evidence="2">
    <location>
        <begin position="12"/>
        <end position="120"/>
    </location>
</feature>
<dbReference type="SUPFAM" id="SSF63380">
    <property type="entry name" value="Riboflavin synthase domain-like"/>
    <property type="match status" value="1"/>
</dbReference>
<evidence type="ECO:0000313" key="3">
    <source>
        <dbReference type="EMBL" id="MBB3119431.1"/>
    </source>
</evidence>
<dbReference type="Pfam" id="PF04954">
    <property type="entry name" value="SIP"/>
    <property type="match status" value="1"/>
</dbReference>
<dbReference type="GO" id="GO:0016491">
    <property type="term" value="F:oxidoreductase activity"/>
    <property type="evidence" value="ECO:0007669"/>
    <property type="project" value="InterPro"/>
</dbReference>
<dbReference type="InterPro" id="IPR017938">
    <property type="entry name" value="Riboflavin_synthase-like_b-brl"/>
</dbReference>
<dbReference type="InterPro" id="IPR013113">
    <property type="entry name" value="SIP_FAD-bd"/>
</dbReference>
<evidence type="ECO:0000256" key="1">
    <source>
        <dbReference type="ARBA" id="ARBA00035644"/>
    </source>
</evidence>
<reference evidence="3 4" key="1">
    <citation type="submission" date="2020-08" db="EMBL/GenBank/DDBJ databases">
        <title>Genomic Encyclopedia of Type Strains, Phase III (KMG-III): the genomes of soil and plant-associated and newly described type strains.</title>
        <authorList>
            <person name="Whitman W."/>
        </authorList>
    </citation>
    <scope>NUCLEOTIDE SEQUENCE [LARGE SCALE GENOMIC DNA]</scope>
    <source>
        <strain evidence="3 4">CECT 8897</strain>
    </source>
</reference>
<gene>
    <name evidence="3" type="ORF">FHS03_002483</name>
</gene>
<evidence type="ECO:0000259" key="2">
    <source>
        <dbReference type="PROSITE" id="PS51384"/>
    </source>
</evidence>